<name>A0A545AKI4_9ACTN</name>
<dbReference type="InterPro" id="IPR010998">
    <property type="entry name" value="Integrase_recombinase_N"/>
</dbReference>
<evidence type="ECO:0000313" key="6">
    <source>
        <dbReference type="Proteomes" id="UP000317982"/>
    </source>
</evidence>
<dbReference type="PROSITE" id="PS51898">
    <property type="entry name" value="TYR_RECOMBINASE"/>
    <property type="match status" value="1"/>
</dbReference>
<dbReference type="Gene3D" id="1.10.443.10">
    <property type="entry name" value="Intergrase catalytic core"/>
    <property type="match status" value="1"/>
</dbReference>
<dbReference type="Gene3D" id="1.10.150.130">
    <property type="match status" value="1"/>
</dbReference>
<dbReference type="InterPro" id="IPR011010">
    <property type="entry name" value="DNA_brk_join_enz"/>
</dbReference>
<dbReference type="AlphaFoldDB" id="A0A545AKI4"/>
<evidence type="ECO:0000313" key="5">
    <source>
        <dbReference type="EMBL" id="TQS41809.1"/>
    </source>
</evidence>
<dbReference type="EMBL" id="VIRS01000022">
    <property type="protein sequence ID" value="TQS41809.1"/>
    <property type="molecule type" value="Genomic_DNA"/>
</dbReference>
<keyword evidence="1" id="KW-0229">DNA integration</keyword>
<evidence type="ECO:0000256" key="2">
    <source>
        <dbReference type="ARBA" id="ARBA00023125"/>
    </source>
</evidence>
<sequence length="218" mass="24896">MGFSRKRIGANGKPRYTAFYWDVRGKERSAGTFSTKKAADDAWQRAEVEIAAGKVGDRRRGRQTFRRYVEQEWFPNHVMEATTRQSYAYQLNKYILPELGPMRMAEILPVHIREWVLKLEKEDGAGAAAIRYSKVIADSIFTTALNDQIIALHPGKGVKTPPVPRKPRQIVTPEQFDTFYAALDGDAIRLLVRTEIETGMRWGELTEVRIKDLDLSLP</sequence>
<dbReference type="Proteomes" id="UP000317982">
    <property type="component" value="Unassembled WGS sequence"/>
</dbReference>
<accession>A0A545AKI4</accession>
<dbReference type="Pfam" id="PF14659">
    <property type="entry name" value="Phage_int_SAM_3"/>
    <property type="match status" value="1"/>
</dbReference>
<organism evidence="5 6">
    <name type="scientific">Cryptosporangium phraense</name>
    <dbReference type="NCBI Taxonomy" id="2593070"/>
    <lineage>
        <taxon>Bacteria</taxon>
        <taxon>Bacillati</taxon>
        <taxon>Actinomycetota</taxon>
        <taxon>Actinomycetes</taxon>
        <taxon>Cryptosporangiales</taxon>
        <taxon>Cryptosporangiaceae</taxon>
        <taxon>Cryptosporangium</taxon>
    </lineage>
</organism>
<reference evidence="5 6" key="1">
    <citation type="submission" date="2019-07" db="EMBL/GenBank/DDBJ databases">
        <title>Cryptosporangium phraense sp. nov., isolated from plant litter.</title>
        <authorList>
            <person name="Suriyachadkun C."/>
        </authorList>
    </citation>
    <scope>NUCLEOTIDE SEQUENCE [LARGE SCALE GENOMIC DNA]</scope>
    <source>
        <strain evidence="5 6">A-T 5661</strain>
    </source>
</reference>
<evidence type="ECO:0000256" key="1">
    <source>
        <dbReference type="ARBA" id="ARBA00022908"/>
    </source>
</evidence>
<dbReference type="InterPro" id="IPR013762">
    <property type="entry name" value="Integrase-like_cat_sf"/>
</dbReference>
<dbReference type="InterPro" id="IPR002104">
    <property type="entry name" value="Integrase_catalytic"/>
</dbReference>
<keyword evidence="3" id="KW-0233">DNA recombination</keyword>
<dbReference type="GO" id="GO:0015074">
    <property type="term" value="P:DNA integration"/>
    <property type="evidence" value="ECO:0007669"/>
    <property type="project" value="UniProtKB-KW"/>
</dbReference>
<proteinExistence type="predicted"/>
<dbReference type="InterPro" id="IPR004107">
    <property type="entry name" value="Integrase_SAM-like_N"/>
</dbReference>
<dbReference type="GO" id="GO:0003677">
    <property type="term" value="F:DNA binding"/>
    <property type="evidence" value="ECO:0007669"/>
    <property type="project" value="UniProtKB-KW"/>
</dbReference>
<dbReference type="OrthoDB" id="1822491at2"/>
<keyword evidence="6" id="KW-1185">Reference proteome</keyword>
<keyword evidence="2" id="KW-0238">DNA-binding</keyword>
<dbReference type="InParanoid" id="A0A545AKI4"/>
<dbReference type="SUPFAM" id="SSF56349">
    <property type="entry name" value="DNA breaking-rejoining enzymes"/>
    <property type="match status" value="1"/>
</dbReference>
<evidence type="ECO:0000256" key="3">
    <source>
        <dbReference type="ARBA" id="ARBA00023172"/>
    </source>
</evidence>
<feature type="domain" description="Tyr recombinase" evidence="4">
    <location>
        <begin position="166"/>
        <end position="218"/>
    </location>
</feature>
<comment type="caution">
    <text evidence="5">The sequence shown here is derived from an EMBL/GenBank/DDBJ whole genome shotgun (WGS) entry which is preliminary data.</text>
</comment>
<evidence type="ECO:0000259" key="4">
    <source>
        <dbReference type="PROSITE" id="PS51898"/>
    </source>
</evidence>
<dbReference type="GO" id="GO:0006310">
    <property type="term" value="P:DNA recombination"/>
    <property type="evidence" value="ECO:0007669"/>
    <property type="project" value="UniProtKB-KW"/>
</dbReference>
<gene>
    <name evidence="5" type="ORF">FL583_27630</name>
</gene>
<protein>
    <recommendedName>
        <fullName evidence="4">Tyr recombinase domain-containing protein</fullName>
    </recommendedName>
</protein>
<dbReference type="RefSeq" id="WP_142707768.1">
    <property type="nucleotide sequence ID" value="NZ_VIRS01000022.1"/>
</dbReference>